<protein>
    <recommendedName>
        <fullName evidence="4">Concanavalin A-like lectin/glucanase superfamily protein</fullName>
    </recommendedName>
</protein>
<name>A0A2W7QC83_9BACT</name>
<proteinExistence type="predicted"/>
<sequence length="276" mass="30305">MKKLYALVAAVAMMGAVNAQNWTLYDCSVLPENAFPVWGLGDKGTVYAQYSVTDGVLMETSTGDDDKLSYKLKITQPVNATWMFKLKAGEKKNSPEFEINTKDASGTVYRINLKLYNDGASKYIGLNYTDLADATFPSAKDFSVTDWHIYRITIKNGKEFSLYVDENVTPVLTGNASTSNQTQFLRFGDFGSTLTEGYIDWMAWEVETGYAPGEGTNPTAVKEKISNLDIVSVEYFTLTGVASGSNYEALPAGVYIQKSTYANGAVESVKISKSKK</sequence>
<dbReference type="EMBL" id="QKZK01000004">
    <property type="protein sequence ID" value="PZX19399.1"/>
    <property type="molecule type" value="Genomic_DNA"/>
</dbReference>
<evidence type="ECO:0000313" key="2">
    <source>
        <dbReference type="EMBL" id="PZX19399.1"/>
    </source>
</evidence>
<dbReference type="Proteomes" id="UP000249239">
    <property type="component" value="Unassembled WGS sequence"/>
</dbReference>
<comment type="caution">
    <text evidence="2">The sequence shown here is derived from an EMBL/GenBank/DDBJ whole genome shotgun (WGS) entry which is preliminary data.</text>
</comment>
<keyword evidence="3" id="KW-1185">Reference proteome</keyword>
<evidence type="ECO:0000256" key="1">
    <source>
        <dbReference type="SAM" id="SignalP"/>
    </source>
</evidence>
<dbReference type="AlphaFoldDB" id="A0A2W7QC83"/>
<accession>A0A2W7QC83</accession>
<dbReference type="RefSeq" id="WP_111444387.1">
    <property type="nucleotide sequence ID" value="NZ_QKZK01000004.1"/>
</dbReference>
<organism evidence="2 3">
    <name type="scientific">Breznakibacter xylanolyticus</name>
    <dbReference type="NCBI Taxonomy" id="990"/>
    <lineage>
        <taxon>Bacteria</taxon>
        <taxon>Pseudomonadati</taxon>
        <taxon>Bacteroidota</taxon>
        <taxon>Bacteroidia</taxon>
        <taxon>Marinilabiliales</taxon>
        <taxon>Marinilabiliaceae</taxon>
        <taxon>Breznakibacter</taxon>
    </lineage>
</organism>
<keyword evidence="1" id="KW-0732">Signal</keyword>
<dbReference type="OrthoDB" id="1404180at2"/>
<feature type="signal peptide" evidence="1">
    <location>
        <begin position="1"/>
        <end position="19"/>
    </location>
</feature>
<feature type="chain" id="PRO_5016158424" description="Concanavalin A-like lectin/glucanase superfamily protein" evidence="1">
    <location>
        <begin position="20"/>
        <end position="276"/>
    </location>
</feature>
<evidence type="ECO:0000313" key="3">
    <source>
        <dbReference type="Proteomes" id="UP000249239"/>
    </source>
</evidence>
<reference evidence="2 3" key="1">
    <citation type="submission" date="2018-06" db="EMBL/GenBank/DDBJ databases">
        <title>Genomic Encyclopedia of Archaeal and Bacterial Type Strains, Phase II (KMG-II): from individual species to whole genera.</title>
        <authorList>
            <person name="Goeker M."/>
        </authorList>
    </citation>
    <scope>NUCLEOTIDE SEQUENCE [LARGE SCALE GENOMIC DNA]</scope>
    <source>
        <strain evidence="2 3">DSM 6779</strain>
    </source>
</reference>
<gene>
    <name evidence="2" type="ORF">LX69_00666</name>
</gene>
<evidence type="ECO:0008006" key="4">
    <source>
        <dbReference type="Google" id="ProtNLM"/>
    </source>
</evidence>